<evidence type="ECO:0000256" key="4">
    <source>
        <dbReference type="ARBA" id="ARBA00022917"/>
    </source>
</evidence>
<dbReference type="eggNOG" id="COG0143">
    <property type="taxonomic scope" value="Bacteria"/>
</dbReference>
<dbReference type="SUPFAM" id="SSF52374">
    <property type="entry name" value="Nucleotidylyl transferase"/>
    <property type="match status" value="1"/>
</dbReference>
<dbReference type="Gene3D" id="2.20.28.20">
    <property type="entry name" value="Methionyl-tRNA synthetase, Zn-domain"/>
    <property type="match status" value="1"/>
</dbReference>
<dbReference type="AlphaFoldDB" id="A0A076ECI7"/>
<dbReference type="Gene3D" id="3.40.50.620">
    <property type="entry name" value="HUPs"/>
    <property type="match status" value="1"/>
</dbReference>
<evidence type="ECO:0000256" key="5">
    <source>
        <dbReference type="ARBA" id="ARBA00023146"/>
    </source>
</evidence>
<organism evidence="9 10">
    <name type="scientific">Rhodococcus opacus</name>
    <name type="common">Nocardia opaca</name>
    <dbReference type="NCBI Taxonomy" id="37919"/>
    <lineage>
        <taxon>Bacteria</taxon>
        <taxon>Bacillati</taxon>
        <taxon>Actinomycetota</taxon>
        <taxon>Actinomycetes</taxon>
        <taxon>Mycobacteriales</taxon>
        <taxon>Nocardiaceae</taxon>
        <taxon>Rhodococcus</taxon>
    </lineage>
</organism>
<evidence type="ECO:0000256" key="3">
    <source>
        <dbReference type="ARBA" id="ARBA00022840"/>
    </source>
</evidence>
<keyword evidence="5 7" id="KW-0030">Aminoacyl-tRNA synthetase</keyword>
<name>A0A076ECI7_RHOOP</name>
<dbReference type="InterPro" id="IPR029038">
    <property type="entry name" value="MetRS_Zn"/>
</dbReference>
<keyword evidence="1 7" id="KW-0436">Ligase</keyword>
<evidence type="ECO:0000313" key="10">
    <source>
        <dbReference type="Proteomes" id="UP000028488"/>
    </source>
</evidence>
<dbReference type="InterPro" id="IPR014729">
    <property type="entry name" value="Rossmann-like_a/b/a_fold"/>
</dbReference>
<dbReference type="GO" id="GO:0004825">
    <property type="term" value="F:methionine-tRNA ligase activity"/>
    <property type="evidence" value="ECO:0007669"/>
    <property type="project" value="UniProtKB-EC"/>
</dbReference>
<comment type="catalytic activity">
    <reaction evidence="6">
        <text>tRNA(Met) + L-methionine + ATP = L-methionyl-tRNA(Met) + AMP + diphosphate</text>
        <dbReference type="Rhea" id="RHEA:13481"/>
        <dbReference type="Rhea" id="RHEA-COMP:9667"/>
        <dbReference type="Rhea" id="RHEA-COMP:9698"/>
        <dbReference type="ChEBI" id="CHEBI:30616"/>
        <dbReference type="ChEBI" id="CHEBI:33019"/>
        <dbReference type="ChEBI" id="CHEBI:57844"/>
        <dbReference type="ChEBI" id="CHEBI:78442"/>
        <dbReference type="ChEBI" id="CHEBI:78530"/>
        <dbReference type="ChEBI" id="CHEBI:456215"/>
        <dbReference type="EC" id="6.1.1.10"/>
    </reaction>
</comment>
<keyword evidence="3 7" id="KW-0067">ATP-binding</keyword>
<dbReference type="EMBL" id="CP008947">
    <property type="protein sequence ID" value="AII04025.1"/>
    <property type="molecule type" value="Genomic_DNA"/>
</dbReference>
<evidence type="ECO:0000256" key="7">
    <source>
        <dbReference type="RuleBase" id="RU363039"/>
    </source>
</evidence>
<evidence type="ECO:0000313" key="9">
    <source>
        <dbReference type="EMBL" id="AII04025.1"/>
    </source>
</evidence>
<dbReference type="GO" id="GO:0005524">
    <property type="term" value="F:ATP binding"/>
    <property type="evidence" value="ECO:0007669"/>
    <property type="project" value="UniProtKB-KW"/>
</dbReference>
<sequence>MTQHLIVPSNPTPNGDLHIGHIAGPYIGADALRRAAIARGEDAAVLLGTAWQQTHVLLAARRQGRDVLAVASEFAAQIEESFAAADIGYDVMLRHEDMPSIEQMTRRAWSTLRELGMIVVRDSVAHYCSPCRAWRFQGLVAGRCPRCRSSDAYGIDCEQCGLYHDDAELLDAVCTVCHEPTELRPLRRAFLELEPQRAWFEQYLGSITLGDPVREYAESVLSEALPSVAVTVLGGPGIPALDEELPGQTIYPAFELAPRYVVMTARHRAGSAYEPARTRTTMVFGVDNAFERVFLFPAVLRGLTETHAPFPDVMHLTYFYMLDGAKFSTSRRHIVGVAELVGVAGADAARLYLAANRPERSPTNFTRSAFEESAEVSAVRRLRAWADTGEVPPGDEDSSRDPCIELEHAASELADALRPESLSCQNAARAVLTLTGLAGASHGDRFRDAVLKVLVNGAVLVPDTAARLASAFAVPRTRFDGAAQRTSGGRG</sequence>
<keyword evidence="4 7" id="KW-0648">Protein biosynthesis</keyword>
<proteinExistence type="inferred from homology"/>
<dbReference type="InterPro" id="IPR001412">
    <property type="entry name" value="aa-tRNA-synth_I_CS"/>
</dbReference>
<evidence type="ECO:0000256" key="1">
    <source>
        <dbReference type="ARBA" id="ARBA00022598"/>
    </source>
</evidence>
<comment type="similarity">
    <text evidence="7">Belongs to the class-I aminoacyl-tRNA synthetase family.</text>
</comment>
<gene>
    <name evidence="9" type="ORF">EP51_05165</name>
</gene>
<accession>A0A076ECI7</accession>
<dbReference type="Pfam" id="PF09334">
    <property type="entry name" value="tRNA-synt_1g"/>
    <property type="match status" value="1"/>
</dbReference>
<keyword evidence="2 7" id="KW-0547">Nucleotide-binding</keyword>
<evidence type="ECO:0000256" key="2">
    <source>
        <dbReference type="ARBA" id="ARBA00022741"/>
    </source>
</evidence>
<dbReference type="GO" id="GO:0006431">
    <property type="term" value="P:methionyl-tRNA aminoacylation"/>
    <property type="evidence" value="ECO:0007669"/>
    <property type="project" value="TreeGrafter"/>
</dbReference>
<protein>
    <submittedName>
        <fullName evidence="9">Methionyl-tRNA synthetase</fullName>
    </submittedName>
</protein>
<dbReference type="SUPFAM" id="SSF57770">
    <property type="entry name" value="Methionyl-tRNA synthetase (MetRS), Zn-domain"/>
    <property type="match status" value="1"/>
</dbReference>
<reference evidence="9 10" key="1">
    <citation type="submission" date="2014-07" db="EMBL/GenBank/DDBJ databases">
        <title>Genome Sequence of Rhodococcus opacus Strain R7, a Biodegrader of Mono- and Polycyclic Aromatic Hydrocarbons.</title>
        <authorList>
            <person name="Di Gennaro P."/>
            <person name="Zampolli J."/>
            <person name="Presti I."/>
            <person name="Cappelletti M."/>
            <person name="D'Ursi P."/>
            <person name="Orro A."/>
            <person name="Mezzelani A."/>
            <person name="Milanesi L."/>
        </authorList>
    </citation>
    <scope>NUCLEOTIDE SEQUENCE [LARGE SCALE GENOMIC DNA]</scope>
    <source>
        <strain evidence="9 10">R7</strain>
    </source>
</reference>
<dbReference type="Proteomes" id="UP000028488">
    <property type="component" value="Chromosome"/>
</dbReference>
<dbReference type="InterPro" id="IPR015413">
    <property type="entry name" value="Methionyl/Leucyl_tRNA_Synth"/>
</dbReference>
<evidence type="ECO:0000256" key="6">
    <source>
        <dbReference type="ARBA" id="ARBA00047364"/>
    </source>
</evidence>
<dbReference type="PANTHER" id="PTHR45765:SF1">
    <property type="entry name" value="METHIONINE--TRNA LIGASE, CYTOPLASMIC"/>
    <property type="match status" value="1"/>
</dbReference>
<feature type="domain" description="Methionyl/Leucyl tRNA synthetase" evidence="8">
    <location>
        <begin position="11"/>
        <end position="373"/>
    </location>
</feature>
<dbReference type="PROSITE" id="PS00178">
    <property type="entry name" value="AA_TRNA_LIGASE_I"/>
    <property type="match status" value="1"/>
</dbReference>
<dbReference type="PANTHER" id="PTHR45765">
    <property type="entry name" value="METHIONINE--TRNA LIGASE"/>
    <property type="match status" value="1"/>
</dbReference>
<dbReference type="RefSeq" id="WP_112302357.1">
    <property type="nucleotide sequence ID" value="NZ_CP008947.1"/>
</dbReference>
<dbReference type="GO" id="GO:0005829">
    <property type="term" value="C:cytosol"/>
    <property type="evidence" value="ECO:0007669"/>
    <property type="project" value="TreeGrafter"/>
</dbReference>
<evidence type="ECO:0000259" key="8">
    <source>
        <dbReference type="Pfam" id="PF09334"/>
    </source>
</evidence>
<dbReference type="InterPro" id="IPR023458">
    <property type="entry name" value="Met-tRNA_ligase_1"/>
</dbReference>